<comment type="caution">
    <text evidence="10">The sequence shown here is derived from an EMBL/GenBank/DDBJ whole genome shotgun (WGS) entry which is preliminary data.</text>
</comment>
<proteinExistence type="inferred from homology"/>
<keyword evidence="5 7" id="KW-0472">Membrane</keyword>
<dbReference type="Proteomes" id="UP000242181">
    <property type="component" value="Unassembled WGS sequence"/>
</dbReference>
<feature type="transmembrane region" description="Helical" evidence="7">
    <location>
        <begin position="515"/>
        <end position="533"/>
    </location>
</feature>
<keyword evidence="2" id="KW-1003">Cell membrane</keyword>
<dbReference type="NCBIfam" id="TIGR01666">
    <property type="entry name" value="YCCS"/>
    <property type="match status" value="1"/>
</dbReference>
<feature type="transmembrane region" description="Helical" evidence="7">
    <location>
        <begin position="139"/>
        <end position="163"/>
    </location>
</feature>
<feature type="domain" description="Integral membrane protein YccS N-terminal" evidence="8">
    <location>
        <begin position="69"/>
        <end position="345"/>
    </location>
</feature>
<dbReference type="GO" id="GO:0005886">
    <property type="term" value="C:plasma membrane"/>
    <property type="evidence" value="ECO:0007669"/>
    <property type="project" value="UniProtKB-SubCell"/>
</dbReference>
<name>A0A2P7RDV9_9GAMM</name>
<evidence type="ECO:0000256" key="3">
    <source>
        <dbReference type="ARBA" id="ARBA00022692"/>
    </source>
</evidence>
<evidence type="ECO:0000259" key="8">
    <source>
        <dbReference type="Pfam" id="PF12805"/>
    </source>
</evidence>
<gene>
    <name evidence="10" type="primary">yccS</name>
    <name evidence="10" type="ORF">C7I36_00855</name>
</gene>
<accession>A0A2P7RDV9</accession>
<dbReference type="PANTHER" id="PTHR30509">
    <property type="entry name" value="P-HYDROXYBENZOIC ACID EFFLUX PUMP SUBUNIT-RELATED"/>
    <property type="match status" value="1"/>
</dbReference>
<dbReference type="EMBL" id="PXYH01000001">
    <property type="protein sequence ID" value="PSJ48403.1"/>
    <property type="molecule type" value="Genomic_DNA"/>
</dbReference>
<evidence type="ECO:0000313" key="10">
    <source>
        <dbReference type="EMBL" id="PSJ48403.1"/>
    </source>
</evidence>
<feature type="domain" description="Integral membrane bound transporter" evidence="9">
    <location>
        <begin position="407"/>
        <end position="527"/>
    </location>
</feature>
<organism evidence="10 11">
    <name type="scientific">Zobellella taiwanensis</name>
    <dbReference type="NCBI Taxonomy" id="347535"/>
    <lineage>
        <taxon>Bacteria</taxon>
        <taxon>Pseudomonadati</taxon>
        <taxon>Pseudomonadota</taxon>
        <taxon>Gammaproteobacteria</taxon>
        <taxon>Aeromonadales</taxon>
        <taxon>Aeromonadaceae</taxon>
        <taxon>Zobellella</taxon>
    </lineage>
</organism>
<feature type="transmembrane region" description="Helical" evidence="7">
    <location>
        <begin position="116"/>
        <end position="133"/>
    </location>
</feature>
<evidence type="ECO:0000256" key="1">
    <source>
        <dbReference type="ARBA" id="ARBA00004651"/>
    </source>
</evidence>
<evidence type="ECO:0000256" key="6">
    <source>
        <dbReference type="ARBA" id="ARBA00043993"/>
    </source>
</evidence>
<evidence type="ECO:0000256" key="2">
    <source>
        <dbReference type="ARBA" id="ARBA00022475"/>
    </source>
</evidence>
<evidence type="ECO:0000256" key="4">
    <source>
        <dbReference type="ARBA" id="ARBA00022989"/>
    </source>
</evidence>
<dbReference type="InterPro" id="IPR010019">
    <property type="entry name" value="Integral_membrane_YccS"/>
</dbReference>
<dbReference type="PANTHER" id="PTHR30509:SF8">
    <property type="entry name" value="INNER MEMBRANE PROTEIN YCCS"/>
    <property type="match status" value="1"/>
</dbReference>
<reference evidence="10 11" key="1">
    <citation type="submission" date="2018-03" db="EMBL/GenBank/DDBJ databases">
        <title>The draft genome of Zobellella taiwanensis JCM 13381.</title>
        <authorList>
            <person name="Liu L."/>
            <person name="Li L."/>
            <person name="Wang T."/>
            <person name="Zhang X."/>
            <person name="Liang L."/>
        </authorList>
    </citation>
    <scope>NUCLEOTIDE SEQUENCE [LARGE SCALE GENOMIC DNA]</scope>
    <source>
        <strain evidence="10 11">JCM 13381</strain>
    </source>
</reference>
<evidence type="ECO:0000313" key="11">
    <source>
        <dbReference type="Proteomes" id="UP000242181"/>
    </source>
</evidence>
<dbReference type="InterPro" id="IPR049453">
    <property type="entry name" value="Memb_transporter_dom"/>
</dbReference>
<dbReference type="AlphaFoldDB" id="A0A2P7RDV9"/>
<dbReference type="OrthoDB" id="8670769at2"/>
<comment type="similarity">
    <text evidence="6">Belongs to the YccS/YhfK family.</text>
</comment>
<feature type="transmembrane region" description="Helical" evidence="7">
    <location>
        <begin position="447"/>
        <end position="478"/>
    </location>
</feature>
<dbReference type="NCBIfam" id="TIGR01667">
    <property type="entry name" value="YCCS_YHFK"/>
    <property type="match status" value="1"/>
</dbReference>
<evidence type="ECO:0000256" key="7">
    <source>
        <dbReference type="SAM" id="Phobius"/>
    </source>
</evidence>
<protein>
    <submittedName>
        <fullName evidence="10">TIGR01666 family membrane protein</fullName>
    </submittedName>
</protein>
<feature type="transmembrane region" description="Helical" evidence="7">
    <location>
        <begin position="485"/>
        <end position="503"/>
    </location>
</feature>
<feature type="transmembrane region" description="Helical" evidence="7">
    <location>
        <begin position="66"/>
        <end position="85"/>
    </location>
</feature>
<dbReference type="InterPro" id="IPR010020">
    <property type="entry name" value="Integral_membrane_YCCS_YHJK"/>
</dbReference>
<feature type="transmembrane region" description="Helical" evidence="7">
    <location>
        <begin position="91"/>
        <end position="109"/>
    </location>
</feature>
<keyword evidence="11" id="KW-1185">Reference proteome</keyword>
<evidence type="ECO:0000259" key="9">
    <source>
        <dbReference type="Pfam" id="PF13515"/>
    </source>
</evidence>
<sequence length="711" mass="79956">MSFAVPWLRRVVTDSHFFFALKVLLAMASMLLPGWWLGEVPAAVTLCLGAMAAALSEADHRPSRRLLTLVLSLLCFFVAITGVTLGMAHPLILGPVLVLATFVLILIGAWGQSVGALGYGTLLISLYAMQGHVDSPSFWYQPLMLTAGAAWYGLLSWLILLAWPYKPVHEQLAGCCFALSRYLLEKSRFFDSPEELHRGLRHQLAQLNIQLVNALEITKQMLNRRLKGPVQDPELARLLALYLLIQRIHERAASSHYSYRQLHRDLDRADLLAGYQILLAELGEACHRLGYSILTHNPFHPGKRIAWELSALKDQLDYSHHQRHYSAELMSPLRFLTRNMDHVHRALLQAETLTADHAATLEDNRPSELARPRPQPFFTRLKALLNPNAILFRHGVRMSACFALGFGLINALDIAQGYWILLTILFVCKPSFSATRQRLTERTLGTLAGILVGIPLLLLFPSLESRLVILVLCCFLFFTQVRQRYSLAVCFVTLFVLLAFELQGGRQDPVLLPRLLDTLAGSIIAFVAVWFIWPDWQRRHLPRLLADALDANAAYLAAIGKPVSRAEEEDQAYRIARKQAHLADNQLAQAWQNIRVEPLSRHWLNPFFEIAYRNHALLSYLSTLGAHRQPDQLLPQTIVSGLCERLRASARALRSGSPLPEPPPLPLPPARQDEWHILTRQILGNMAMLINDLHQLAGGVRDQHGQAPAPE</sequence>
<evidence type="ECO:0000256" key="5">
    <source>
        <dbReference type="ARBA" id="ARBA00023136"/>
    </source>
</evidence>
<dbReference type="Pfam" id="PF13515">
    <property type="entry name" value="FUSC_2"/>
    <property type="match status" value="1"/>
</dbReference>
<dbReference type="Pfam" id="PF12805">
    <property type="entry name" value="FUSC-like"/>
    <property type="match status" value="1"/>
</dbReference>
<dbReference type="InterPro" id="IPR032692">
    <property type="entry name" value="YccS_N"/>
</dbReference>
<keyword evidence="4 7" id="KW-1133">Transmembrane helix</keyword>
<comment type="subcellular location">
    <subcellularLocation>
        <location evidence="1">Cell membrane</location>
        <topology evidence="1">Multi-pass membrane protein</topology>
    </subcellularLocation>
</comment>
<feature type="transmembrane region" description="Helical" evidence="7">
    <location>
        <begin position="401"/>
        <end position="427"/>
    </location>
</feature>
<dbReference type="RefSeq" id="WP_106451856.1">
    <property type="nucleotide sequence ID" value="NZ_PXYH01000001.1"/>
</dbReference>
<feature type="transmembrane region" description="Helical" evidence="7">
    <location>
        <begin position="17"/>
        <end position="36"/>
    </location>
</feature>
<keyword evidence="3 7" id="KW-0812">Transmembrane</keyword>